<keyword evidence="1" id="KW-0732">Signal</keyword>
<feature type="signal peptide" evidence="1">
    <location>
        <begin position="1"/>
        <end position="24"/>
    </location>
</feature>
<accession>A0ABT1NCK7</accession>
<evidence type="ECO:0000313" key="4">
    <source>
        <dbReference type="Proteomes" id="UP001651880"/>
    </source>
</evidence>
<organism evidence="3 4">
    <name type="scientific">Lutispora saccharofermentans</name>
    <dbReference type="NCBI Taxonomy" id="3024236"/>
    <lineage>
        <taxon>Bacteria</taxon>
        <taxon>Bacillati</taxon>
        <taxon>Bacillota</taxon>
        <taxon>Clostridia</taxon>
        <taxon>Lutisporales</taxon>
        <taxon>Lutisporaceae</taxon>
        <taxon>Lutispora</taxon>
    </lineage>
</organism>
<dbReference type="Gene3D" id="3.30.457.10">
    <property type="entry name" value="Copper amine oxidase-like, N-terminal domain"/>
    <property type="match status" value="1"/>
</dbReference>
<evidence type="ECO:0000256" key="1">
    <source>
        <dbReference type="SAM" id="SignalP"/>
    </source>
</evidence>
<name>A0ABT1NCK7_9FIRM</name>
<keyword evidence="4" id="KW-1185">Reference proteome</keyword>
<protein>
    <submittedName>
        <fullName evidence="3">Copper amine oxidase N-terminal domain-containing protein</fullName>
    </submittedName>
</protein>
<dbReference type="InterPro" id="IPR012854">
    <property type="entry name" value="Cu_amine_oxidase-like_N"/>
</dbReference>
<dbReference type="SUPFAM" id="SSF55383">
    <property type="entry name" value="Copper amine oxidase, domain N"/>
    <property type="match status" value="1"/>
</dbReference>
<feature type="chain" id="PRO_5046191602" evidence="1">
    <location>
        <begin position="25"/>
        <end position="293"/>
    </location>
</feature>
<sequence length="293" mass="32930">MKNRKIIMIIATAAVLSLASLTFADPVIKLVLNGQELKTDVAPMPADNRVMVPMRVISEALGANIDWDAKTNSVIIDSSALEAQKMRINLLEQALEPKTQLDAINSYAEAVKMRNGAWQYAIMSPELKKENYEGFVSFNWVTGASSPWIESYEIKEQYKSNEAYRYEVEFTYTDSTNSKFTQKVYVTVKEFDGTWLVSAIEGVDVKGKITKLTYEGKKLKSIFVEADKPQVGTYDKATVLIGENTKIYKGYSDVELKPTDLKEGMQVEVDFVDGPMIMIYPPQAEAKTIRVIE</sequence>
<reference evidence="3 4" key="1">
    <citation type="submission" date="2021-10" db="EMBL/GenBank/DDBJ databases">
        <title>Lutispora strain m25 sp. nov., a thermophilic, non-spore-forming bacterium isolated from a lab-scale methanogenic bioreactor digesting anaerobic sludge.</title>
        <authorList>
            <person name="El Houari A."/>
            <person name="Mcdonald J."/>
        </authorList>
    </citation>
    <scope>NUCLEOTIDE SEQUENCE [LARGE SCALE GENOMIC DNA]</scope>
    <source>
        <strain evidence="4">m25</strain>
    </source>
</reference>
<dbReference type="EMBL" id="JAJEKE010000003">
    <property type="protein sequence ID" value="MCQ1529003.1"/>
    <property type="molecule type" value="Genomic_DNA"/>
</dbReference>
<evidence type="ECO:0000313" key="3">
    <source>
        <dbReference type="EMBL" id="MCQ1529003.1"/>
    </source>
</evidence>
<feature type="domain" description="Copper amine oxidase-like N-terminal" evidence="2">
    <location>
        <begin position="31"/>
        <end position="76"/>
    </location>
</feature>
<dbReference type="RefSeq" id="WP_255226523.1">
    <property type="nucleotide sequence ID" value="NZ_JAJEKE010000003.1"/>
</dbReference>
<comment type="caution">
    <text evidence="3">The sequence shown here is derived from an EMBL/GenBank/DDBJ whole genome shotgun (WGS) entry which is preliminary data.</text>
</comment>
<dbReference type="Proteomes" id="UP001651880">
    <property type="component" value="Unassembled WGS sequence"/>
</dbReference>
<dbReference type="Pfam" id="PF07833">
    <property type="entry name" value="Cu_amine_oxidN1"/>
    <property type="match status" value="1"/>
</dbReference>
<evidence type="ECO:0000259" key="2">
    <source>
        <dbReference type="Pfam" id="PF07833"/>
    </source>
</evidence>
<gene>
    <name evidence="3" type="ORF">LJD61_05510</name>
</gene>
<proteinExistence type="predicted"/>
<dbReference type="InterPro" id="IPR036582">
    <property type="entry name" value="Mao_N_sf"/>
</dbReference>